<reference evidence="7 9" key="2">
    <citation type="journal article" date="2018" name="Syst. Appl. Microbiol.">
        <title>Characterization and high-quality draft genome sequence of Herbivorax saccincola A7, an anaerobic, alkaliphilic, thermophilic, cellulolytic, and xylanolytic bacterium.</title>
        <authorList>
            <person name="Aikawa S."/>
            <person name="Baramee S."/>
            <person name="Sermsathanaswadi J."/>
            <person name="Thianheng P."/>
            <person name="Tachaapaikoon C."/>
            <person name="Shikata A."/>
            <person name="Waeonukul R."/>
            <person name="Pason P."/>
            <person name="Ratanakhanokchai K."/>
            <person name="Kosugi A."/>
        </authorList>
    </citation>
    <scope>NUCLEOTIDE SEQUENCE [LARGE SCALE GENOMIC DNA]</scope>
    <source>
        <strain evidence="7 9">A7</strain>
    </source>
</reference>
<dbReference type="GO" id="GO:0005737">
    <property type="term" value="C:cytoplasm"/>
    <property type="evidence" value="ECO:0007669"/>
    <property type="project" value="TreeGrafter"/>
</dbReference>
<evidence type="ECO:0000256" key="2">
    <source>
        <dbReference type="ARBA" id="ARBA00023235"/>
    </source>
</evidence>
<evidence type="ECO:0000313" key="9">
    <source>
        <dbReference type="Proteomes" id="UP000239720"/>
    </source>
</evidence>
<dbReference type="CDD" id="cd07067">
    <property type="entry name" value="HP_PGM_like"/>
    <property type="match status" value="1"/>
</dbReference>
<evidence type="ECO:0000256" key="4">
    <source>
        <dbReference type="PIRSR" id="PIRSR613078-1"/>
    </source>
</evidence>
<feature type="binding site" evidence="5">
    <location>
        <begin position="8"/>
        <end position="15"/>
    </location>
    <ligand>
        <name>substrate</name>
    </ligand>
</feature>
<keyword evidence="8" id="KW-1185">Reference proteome</keyword>
<keyword evidence="2" id="KW-0413">Isomerase</keyword>
<dbReference type="InterPro" id="IPR029033">
    <property type="entry name" value="His_PPase_superfam"/>
</dbReference>
<dbReference type="EMBL" id="CP025197">
    <property type="protein sequence ID" value="AUG58347.1"/>
    <property type="molecule type" value="Genomic_DNA"/>
</dbReference>
<dbReference type="PIRSF" id="PIRSF000709">
    <property type="entry name" value="6PFK_2-Ptase"/>
    <property type="match status" value="1"/>
</dbReference>
<dbReference type="InterPro" id="IPR001345">
    <property type="entry name" value="PG/BPGM_mutase_AS"/>
</dbReference>
<accession>A0A2K9E3N7</accession>
<dbReference type="EC" id="3.1.3.73" evidence="3"/>
<dbReference type="PANTHER" id="PTHR48100:SF1">
    <property type="entry name" value="HISTIDINE PHOSPHATASE FAMILY PROTEIN-RELATED"/>
    <property type="match status" value="1"/>
</dbReference>
<dbReference type="Gene3D" id="3.40.50.1240">
    <property type="entry name" value="Phosphoglycerate mutase-like"/>
    <property type="match status" value="1"/>
</dbReference>
<dbReference type="SUPFAM" id="SSF53254">
    <property type="entry name" value="Phosphoglycerate mutase-like"/>
    <property type="match status" value="1"/>
</dbReference>
<dbReference type="Proteomes" id="UP000239720">
    <property type="component" value="Unassembled WGS sequence"/>
</dbReference>
<dbReference type="InterPro" id="IPR013078">
    <property type="entry name" value="His_Pase_superF_clade-1"/>
</dbReference>
<dbReference type="EMBL" id="NEMB01000003">
    <property type="protein sequence ID" value="PQQ66434.1"/>
    <property type="molecule type" value="Genomic_DNA"/>
</dbReference>
<feature type="active site" description="Proton donor/acceptor" evidence="4">
    <location>
        <position position="82"/>
    </location>
</feature>
<dbReference type="GO" id="GO:0009236">
    <property type="term" value="P:cobalamin biosynthetic process"/>
    <property type="evidence" value="ECO:0007669"/>
    <property type="project" value="UniProtKB-UniRule"/>
</dbReference>
<dbReference type="Pfam" id="PF00300">
    <property type="entry name" value="His_Phos_1"/>
    <property type="match status" value="1"/>
</dbReference>
<dbReference type="PANTHER" id="PTHR48100">
    <property type="entry name" value="BROAD-SPECIFICITY PHOSPHATASE YOR283W-RELATED"/>
    <property type="match status" value="1"/>
</dbReference>
<dbReference type="Proteomes" id="UP000233534">
    <property type="component" value="Chromosome"/>
</dbReference>
<protein>
    <recommendedName>
        <fullName evidence="3">Alpha-ribazole phosphatase</fullName>
        <ecNumber evidence="3">3.1.3.73</ecNumber>
    </recommendedName>
</protein>
<evidence type="ECO:0000256" key="1">
    <source>
        <dbReference type="ARBA" id="ARBA00023152"/>
    </source>
</evidence>
<name>A0A2K9E3N7_9FIRM</name>
<dbReference type="AlphaFoldDB" id="A0A2K9E3N7"/>
<feature type="active site" description="Tele-phosphohistidine intermediate" evidence="4">
    <location>
        <position position="9"/>
    </location>
</feature>
<gene>
    <name evidence="6" type="primary">cobC</name>
    <name evidence="7" type="ORF">B9R14_06485</name>
    <name evidence="6" type="ORF">HVS_12370</name>
</gene>
<organism evidence="6 8">
    <name type="scientific">Acetivibrio saccincola</name>
    <dbReference type="NCBI Taxonomy" id="1677857"/>
    <lineage>
        <taxon>Bacteria</taxon>
        <taxon>Bacillati</taxon>
        <taxon>Bacillota</taxon>
        <taxon>Clostridia</taxon>
        <taxon>Eubacteriales</taxon>
        <taxon>Oscillospiraceae</taxon>
        <taxon>Acetivibrio</taxon>
    </lineage>
</organism>
<keyword evidence="1" id="KW-0324">Glycolysis</keyword>
<dbReference type="InterPro" id="IPR017578">
    <property type="entry name" value="Ribazole_CobC"/>
</dbReference>
<evidence type="ECO:0000313" key="6">
    <source>
        <dbReference type="EMBL" id="AUG58347.1"/>
    </source>
</evidence>
<keyword evidence="6" id="KW-0378">Hydrolase</keyword>
<dbReference type="KEGG" id="hsc:HVS_12370"/>
<dbReference type="InterPro" id="IPR050275">
    <property type="entry name" value="PGM_Phosphatase"/>
</dbReference>
<evidence type="ECO:0000256" key="3">
    <source>
        <dbReference type="NCBIfam" id="TIGR03162"/>
    </source>
</evidence>
<evidence type="ECO:0000313" key="8">
    <source>
        <dbReference type="Proteomes" id="UP000233534"/>
    </source>
</evidence>
<proteinExistence type="predicted"/>
<reference evidence="6 8" key="1">
    <citation type="submission" date="2017-12" db="EMBL/GenBank/DDBJ databases">
        <title>Complete genome sequence of Herbivorax saccincola GGR1, a novel Cellulosome-producing hydrolytic bacterium in a thermophilic biogas plant, established by Illumina and Nanopore MinION sequencing.</title>
        <authorList>
            <person name="Pechtl A."/>
            <person name="Ruckert C."/>
            <person name="Koeck D.E."/>
            <person name="Maus I."/>
            <person name="Winkler A."/>
            <person name="Kalinowski J."/>
            <person name="Puhler A."/>
            <person name="Schwarz W.W."/>
            <person name="Zverlov V.V."/>
            <person name="Schluter A."/>
            <person name="Liebl W."/>
        </authorList>
    </citation>
    <scope>NUCLEOTIDE SEQUENCE [LARGE SCALE GENOMIC DNA]</scope>
    <source>
        <strain evidence="6">GGR1</strain>
        <strain evidence="8">SR1</strain>
    </source>
</reference>
<sequence length="196" mass="22887">MLELILIRHGQTDSNKRRTYVGWTDVELNEEGIRQARNLKEKLKNLSVDKIYSSPLKRARKTAEIINENFNLDIHYDNNLKERNFGIWDDLTDDEIKKLNEKEYNAWQKDWKNYPVKGGESGMDSYERVIKFTENILNSFDSGRILIVSHLGTIRFMLSYLLGMGIEGSWRFRLDNCEMAKIQVTDGYGILTSLGK</sequence>
<dbReference type="PROSITE" id="PS00175">
    <property type="entry name" value="PG_MUTASE"/>
    <property type="match status" value="1"/>
</dbReference>
<dbReference type="RefSeq" id="WP_101302749.1">
    <property type="nucleotide sequence ID" value="NZ_CP025197.1"/>
</dbReference>
<evidence type="ECO:0000313" key="7">
    <source>
        <dbReference type="EMBL" id="PQQ66434.1"/>
    </source>
</evidence>
<dbReference type="NCBIfam" id="TIGR03162">
    <property type="entry name" value="ribazole_cobC"/>
    <property type="match status" value="1"/>
</dbReference>
<dbReference type="GO" id="GO:0043755">
    <property type="term" value="F:alpha-ribazole phosphatase activity"/>
    <property type="evidence" value="ECO:0007669"/>
    <property type="project" value="UniProtKB-UniRule"/>
</dbReference>
<feature type="binding site" evidence="5">
    <location>
        <position position="58"/>
    </location>
    <ligand>
        <name>substrate</name>
    </ligand>
</feature>
<dbReference type="OrthoDB" id="7925971at2"/>
<evidence type="ECO:0000256" key="5">
    <source>
        <dbReference type="PIRSR" id="PIRSR613078-2"/>
    </source>
</evidence>
<dbReference type="SMART" id="SM00855">
    <property type="entry name" value="PGAM"/>
    <property type="match status" value="1"/>
</dbReference>